<protein>
    <submittedName>
        <fullName evidence="2">Mu-like prophage FluMu protein gp29</fullName>
    </submittedName>
</protein>
<evidence type="ECO:0000313" key="3">
    <source>
        <dbReference type="Proteomes" id="UP000005019"/>
    </source>
</evidence>
<dbReference type="RefSeq" id="WP_008060830.1">
    <property type="nucleotide sequence ID" value="NZ_AFHG01000044.1"/>
</dbReference>
<dbReference type="OrthoDB" id="9802690at2"/>
<dbReference type="STRING" id="1000565.METUNv1_01764"/>
<dbReference type="eggNOG" id="COG4383">
    <property type="taxonomic scope" value="Bacteria"/>
</dbReference>
<sequence length="528" mass="57932">MKILDQYGQPIETKALREPQTAGIGTLAHEWIQHGISAGLSPARLTAILREADEGNLLRQHELFEDMMERDAHLAAEMGKRCMAIQTVEWDIVPPRNATAAEKKAAEWVEEVLRDLGGFQDLLLAMMDAIGHGFAPIELEWRVEGREWLPQWHARPQTWFQLDQARRELRLRDNSADGAVPQPFGWIMHTRKRAKTGYIGRLGLHRVLAWPYLYKAYGVGDFAEMLEIYGLPFILGKYYPGSSSEEKSSLLRAVTALGHDARAIMPADMEVEIKELTGGGSGQPLHLRMVEWADKAQSKAILGGTLTSQADGKTSTNALGKIHEDVRDDILVSDTDQIAATLTRDLIYPLLALNIGGIDGLRRCPRLVFDVEQPEDIELLSEALPKLVAIGMQIPTSWAHARLKVPQPEGDEPVLATVAPAQPEPPPGTQPDAKTGKPAALRGEVPEGDPFPDQTALDAALDAIPAGVLDADMQQLLAPVFEALEGAGGFEEALAKLGELYPQMTDRALEERLVSVMFAAQMWGEASA</sequence>
<dbReference type="AlphaFoldDB" id="F5RBW9"/>
<name>F5RBW9_METUF</name>
<dbReference type="InterPro" id="IPR009279">
    <property type="entry name" value="Portal_Mu"/>
</dbReference>
<proteinExistence type="predicted"/>
<keyword evidence="3" id="KW-1185">Reference proteome</keyword>
<feature type="region of interest" description="Disordered" evidence="1">
    <location>
        <begin position="419"/>
        <end position="441"/>
    </location>
</feature>
<evidence type="ECO:0000256" key="1">
    <source>
        <dbReference type="SAM" id="MobiDB-lite"/>
    </source>
</evidence>
<reference evidence="2 3" key="1">
    <citation type="journal article" date="2011" name="J. Bacteriol.">
        <title>Genome sequence of Methyloversatilis universalis FAM5T, a methylotrophic representative of the order Rhodocyclales.</title>
        <authorList>
            <person name="Kittichotirat W."/>
            <person name="Good N.M."/>
            <person name="Hall R."/>
            <person name="Bringel F."/>
            <person name="Lajus A."/>
            <person name="Medigue C."/>
            <person name="Smalley N.E."/>
            <person name="Beck D."/>
            <person name="Bumgarner R."/>
            <person name="Vuilleumier S."/>
            <person name="Kalyuzhnaya M.G."/>
        </authorList>
    </citation>
    <scope>NUCLEOTIDE SEQUENCE [LARGE SCALE GENOMIC DNA]</scope>
    <source>
        <strain evidence="3">ATCC BAA-1314 / JCM 13912 / FAM5</strain>
    </source>
</reference>
<accession>F5RBW9</accession>
<dbReference type="Pfam" id="PF06074">
    <property type="entry name" value="Portal_Mu"/>
    <property type="match status" value="1"/>
</dbReference>
<dbReference type="Proteomes" id="UP000005019">
    <property type="component" value="Unassembled WGS sequence"/>
</dbReference>
<organism evidence="2 3">
    <name type="scientific">Methyloversatilis universalis (strain ATCC BAA-1314 / DSM 25237 / JCM 13912 / CCUG 52030 / FAM5)</name>
    <dbReference type="NCBI Taxonomy" id="1000565"/>
    <lineage>
        <taxon>Bacteria</taxon>
        <taxon>Pseudomonadati</taxon>
        <taxon>Pseudomonadota</taxon>
        <taxon>Betaproteobacteria</taxon>
        <taxon>Nitrosomonadales</taxon>
        <taxon>Sterolibacteriaceae</taxon>
        <taxon>Methyloversatilis</taxon>
    </lineage>
</organism>
<comment type="caution">
    <text evidence="2">The sequence shown here is derived from an EMBL/GenBank/DDBJ whole genome shotgun (WGS) entry which is preliminary data.</text>
</comment>
<gene>
    <name evidence="2" type="ORF">METUNv1_01764</name>
</gene>
<dbReference type="EMBL" id="AFHG01000044">
    <property type="protein sequence ID" value="EGK71986.1"/>
    <property type="molecule type" value="Genomic_DNA"/>
</dbReference>
<evidence type="ECO:0000313" key="2">
    <source>
        <dbReference type="EMBL" id="EGK71986.1"/>
    </source>
</evidence>